<gene>
    <name evidence="2" type="ORF">SAMN05444972_104181</name>
</gene>
<protein>
    <recommendedName>
        <fullName evidence="4">Tetratricopeptide repeat-containing protein</fullName>
    </recommendedName>
</protein>
<feature type="region of interest" description="Disordered" evidence="1">
    <location>
        <begin position="1"/>
        <end position="72"/>
    </location>
</feature>
<evidence type="ECO:0000256" key="1">
    <source>
        <dbReference type="SAM" id="MobiDB-lite"/>
    </source>
</evidence>
<dbReference type="OrthoDB" id="2988417at2"/>
<accession>A0A1I6R6C6</accession>
<dbReference type="AlphaFoldDB" id="A0A1I6R6C6"/>
<proteinExistence type="predicted"/>
<dbReference type="EMBL" id="FPAA01000004">
    <property type="protein sequence ID" value="SFS60272.1"/>
    <property type="molecule type" value="Genomic_DNA"/>
</dbReference>
<name>A0A1I6R6C6_9BACL</name>
<feature type="compositionally biased region" description="Polar residues" evidence="1">
    <location>
        <begin position="55"/>
        <end position="71"/>
    </location>
</feature>
<feature type="region of interest" description="Disordered" evidence="1">
    <location>
        <begin position="80"/>
        <end position="99"/>
    </location>
</feature>
<organism evidence="2 3">
    <name type="scientific">Marininema halotolerans</name>
    <dbReference type="NCBI Taxonomy" id="1155944"/>
    <lineage>
        <taxon>Bacteria</taxon>
        <taxon>Bacillati</taxon>
        <taxon>Bacillota</taxon>
        <taxon>Bacilli</taxon>
        <taxon>Bacillales</taxon>
        <taxon>Thermoactinomycetaceae</taxon>
        <taxon>Marininema</taxon>
    </lineage>
</organism>
<feature type="compositionally biased region" description="Low complexity" evidence="1">
    <location>
        <begin position="44"/>
        <end position="54"/>
    </location>
</feature>
<dbReference type="RefSeq" id="WP_091835872.1">
    <property type="nucleotide sequence ID" value="NZ_FPAA01000004.1"/>
</dbReference>
<sequence>MLGKWLTRAKRWLLPTSPPSVKQPPREKKSEEHNTISSEPAIEATTTSATKTASVHNPPSLSVTQEETSATRIEEVKVLSSKMSAEEEPASMQEPPSQTMEDANWLHFEEQGFQFSMPLDDEEQQVLTTAEARFTAAKKQIEGANTKNKQRFLEHQRAMKYWSLQIFYRDQAQAHYKRRAEDPTALEKTIYYCEKQIQYAPMAIAANRMDHQAKELPQHYGYKQLAIIYEKQGEIDKAIDLCKQAEQQGWKGDWSARIERYKKRVSLAQ</sequence>
<evidence type="ECO:0000313" key="2">
    <source>
        <dbReference type="EMBL" id="SFS60272.1"/>
    </source>
</evidence>
<keyword evidence="3" id="KW-1185">Reference proteome</keyword>
<evidence type="ECO:0000313" key="3">
    <source>
        <dbReference type="Proteomes" id="UP000198660"/>
    </source>
</evidence>
<evidence type="ECO:0008006" key="4">
    <source>
        <dbReference type="Google" id="ProtNLM"/>
    </source>
</evidence>
<feature type="compositionally biased region" description="Basic and acidic residues" evidence="1">
    <location>
        <begin position="24"/>
        <end position="34"/>
    </location>
</feature>
<reference evidence="3" key="1">
    <citation type="submission" date="2016-10" db="EMBL/GenBank/DDBJ databases">
        <authorList>
            <person name="Varghese N."/>
            <person name="Submissions S."/>
        </authorList>
    </citation>
    <scope>NUCLEOTIDE SEQUENCE [LARGE SCALE GENOMIC DNA]</scope>
    <source>
        <strain evidence="3">DSM 45789</strain>
    </source>
</reference>
<dbReference type="Proteomes" id="UP000198660">
    <property type="component" value="Unassembled WGS sequence"/>
</dbReference>